<protein>
    <submittedName>
        <fullName evidence="2">Uncharacterized protein</fullName>
    </submittedName>
</protein>
<gene>
    <name evidence="2" type="ORF">MFLAVUS_007496</name>
</gene>
<evidence type="ECO:0000313" key="2">
    <source>
        <dbReference type="EMBL" id="GAA5814006.1"/>
    </source>
</evidence>
<accession>A0ABP9Z4K2</accession>
<name>A0ABP9Z4K2_9FUNG</name>
<evidence type="ECO:0000313" key="3">
    <source>
        <dbReference type="Proteomes" id="UP001473302"/>
    </source>
</evidence>
<dbReference type="Proteomes" id="UP001473302">
    <property type="component" value="Unassembled WGS sequence"/>
</dbReference>
<sequence length="220" mass="24483">MLYNTVNQSNSTKWKKRLINLSHKLHRSNNHNNHWNAASSSATAMAAATEKFIRHSTPATSEIIIYSEDLTASQFANLTGIKTKRASFYTSSPGDMSVDEDESDDDEEDDDFYTSSLSSFHKHQPAMKIWDSHFWKDASSSTKLASSASLKDISSTEKLISSQPLSRHTSEPGGQRVPSMIQKGRFKIVWGGDDNEPIIPTAPQCVEWKRKRASSASTAI</sequence>
<feature type="compositionally biased region" description="Acidic residues" evidence="1">
    <location>
        <begin position="97"/>
        <end position="112"/>
    </location>
</feature>
<comment type="caution">
    <text evidence="2">The sequence shown here is derived from an EMBL/GenBank/DDBJ whole genome shotgun (WGS) entry which is preliminary data.</text>
</comment>
<proteinExistence type="predicted"/>
<reference evidence="2 3" key="1">
    <citation type="submission" date="2024-04" db="EMBL/GenBank/DDBJ databases">
        <title>genome sequences of Mucor flavus KT1a and Helicostylum pulchrum KT1b strains isolated from the surface of a dry-aged beef.</title>
        <authorList>
            <person name="Toyotome T."/>
            <person name="Hosono M."/>
            <person name="Torimaru M."/>
            <person name="Fukuda K."/>
            <person name="Mikami N."/>
        </authorList>
    </citation>
    <scope>NUCLEOTIDE SEQUENCE [LARGE SCALE GENOMIC DNA]</scope>
    <source>
        <strain evidence="2 3">KT1a</strain>
    </source>
</reference>
<feature type="region of interest" description="Disordered" evidence="1">
    <location>
        <begin position="89"/>
        <end position="112"/>
    </location>
</feature>
<keyword evidence="3" id="KW-1185">Reference proteome</keyword>
<evidence type="ECO:0000256" key="1">
    <source>
        <dbReference type="SAM" id="MobiDB-lite"/>
    </source>
</evidence>
<organism evidence="2 3">
    <name type="scientific">Mucor flavus</name>
    <dbReference type="NCBI Taxonomy" id="439312"/>
    <lineage>
        <taxon>Eukaryota</taxon>
        <taxon>Fungi</taxon>
        <taxon>Fungi incertae sedis</taxon>
        <taxon>Mucoromycota</taxon>
        <taxon>Mucoromycotina</taxon>
        <taxon>Mucoromycetes</taxon>
        <taxon>Mucorales</taxon>
        <taxon>Mucorineae</taxon>
        <taxon>Mucoraceae</taxon>
        <taxon>Mucor</taxon>
    </lineage>
</organism>
<dbReference type="EMBL" id="BAABUK010000019">
    <property type="protein sequence ID" value="GAA5814006.1"/>
    <property type="molecule type" value="Genomic_DNA"/>
</dbReference>